<evidence type="ECO:0000313" key="2">
    <source>
        <dbReference type="Proteomes" id="UP000215355"/>
    </source>
</evidence>
<proteinExistence type="predicted"/>
<dbReference type="Proteomes" id="UP000215355">
    <property type="component" value="Chromosome 1"/>
</dbReference>
<dbReference type="RefSeq" id="WP_157739467.1">
    <property type="nucleotide sequence ID" value="NZ_FNGK01000001.1"/>
</dbReference>
<protein>
    <submittedName>
        <fullName evidence="1">Uncharacterized protein</fullName>
    </submittedName>
</protein>
<sequence>MLEEIANKKPYHFDRVIIILRTRMPFDAAQGKGLEDKSGFLVNPI</sequence>
<reference evidence="1 2" key="1">
    <citation type="submission" date="2017-06" db="EMBL/GenBank/DDBJ databases">
        <authorList>
            <consortium name="Pathogen Informatics"/>
        </authorList>
    </citation>
    <scope>NUCLEOTIDE SEQUENCE [LARGE SCALE GENOMIC DNA]</scope>
    <source>
        <strain evidence="1 2">NCTC12149</strain>
    </source>
</reference>
<dbReference type="EMBL" id="LT906468">
    <property type="protein sequence ID" value="SNV49949.1"/>
    <property type="molecule type" value="Genomic_DNA"/>
</dbReference>
<gene>
    <name evidence="1" type="ORF">SAMEA4412673_01920</name>
</gene>
<evidence type="ECO:0000313" key="1">
    <source>
        <dbReference type="EMBL" id="SNV49949.1"/>
    </source>
</evidence>
<dbReference type="AlphaFoldDB" id="A0AAJ4XCI5"/>
<dbReference type="KEGG" id="smiz:4412673_01920"/>
<organism evidence="1 2">
    <name type="scientific">Sphingobacterium mizutaii</name>
    <dbReference type="NCBI Taxonomy" id="1010"/>
    <lineage>
        <taxon>Bacteria</taxon>
        <taxon>Pseudomonadati</taxon>
        <taxon>Bacteroidota</taxon>
        <taxon>Sphingobacteriia</taxon>
        <taxon>Sphingobacteriales</taxon>
        <taxon>Sphingobacteriaceae</taxon>
        <taxon>Sphingobacterium</taxon>
    </lineage>
</organism>
<accession>A0AAJ4XCI5</accession>
<name>A0AAJ4XCI5_9SPHI</name>